<feature type="domain" description="ClpX-type ZB" evidence="1">
    <location>
        <begin position="91"/>
        <end position="145"/>
    </location>
</feature>
<gene>
    <name evidence="2" type="ORF">MNBD_GAMMA03-923</name>
</gene>
<dbReference type="InterPro" id="IPR036514">
    <property type="entry name" value="SGNH_hydro_sf"/>
</dbReference>
<dbReference type="PROSITE" id="PS51902">
    <property type="entry name" value="CLPX_ZB"/>
    <property type="match status" value="1"/>
</dbReference>
<dbReference type="GO" id="GO:0008270">
    <property type="term" value="F:zinc ion binding"/>
    <property type="evidence" value="ECO:0007669"/>
    <property type="project" value="InterPro"/>
</dbReference>
<dbReference type="SUPFAM" id="SSF52266">
    <property type="entry name" value="SGNH hydrolase"/>
    <property type="match status" value="1"/>
</dbReference>
<dbReference type="InterPro" id="IPR059188">
    <property type="entry name" value="Znf_CLPX-like"/>
</dbReference>
<sequence>MKKQFHIKINSEEPIVIDINNDESISFDVSHPPTQFDKKDGGGYKPFYKIDGLRWRNNEHFHLGWTDKELKLNDKITIQYIESNEKISSLTKEEKYIEPELTCSFCNKKVSEVQQIIDGGLIACICNECVLVCQSEIDKDNLNQKNNSTDEKKKNHILLLGDSIFDNAGYVGSGESVIEQLQTNIPVDSKATLLAVDGDITSDVYAQLELIPEGVTHAFLSIGGNDALRIVNVLQQSVSTVGEAMEIFTEIRLDFQNSYRKLITQIKQKVDKLIICTVHDSVPDFEPRALTALSMFNEIILKEAFAINASVIDLRLLCNEKEDYSTISPIEPSGQGARKIVEQIVKVTNEHGFNIKTPVIYE</sequence>
<dbReference type="EMBL" id="UOFC01000289">
    <property type="protein sequence ID" value="VAW49548.1"/>
    <property type="molecule type" value="Genomic_DNA"/>
</dbReference>
<dbReference type="Pfam" id="PF13472">
    <property type="entry name" value="Lipase_GDSL_2"/>
    <property type="match status" value="1"/>
</dbReference>
<dbReference type="SMART" id="SM00994">
    <property type="entry name" value="zf-C4_ClpX"/>
    <property type="match status" value="1"/>
</dbReference>
<name>A0A3B0W0Y3_9ZZZZ</name>
<dbReference type="CDD" id="cd00229">
    <property type="entry name" value="SGNH_hydrolase"/>
    <property type="match status" value="1"/>
</dbReference>
<dbReference type="GO" id="GO:0046983">
    <property type="term" value="F:protein dimerization activity"/>
    <property type="evidence" value="ECO:0007669"/>
    <property type="project" value="InterPro"/>
</dbReference>
<dbReference type="Pfam" id="PF06689">
    <property type="entry name" value="zf-C4_ClpX"/>
    <property type="match status" value="1"/>
</dbReference>
<dbReference type="InterPro" id="IPR013830">
    <property type="entry name" value="SGNH_hydro"/>
</dbReference>
<protein>
    <recommendedName>
        <fullName evidence="1">ClpX-type ZB domain-containing protein</fullName>
    </recommendedName>
</protein>
<dbReference type="InterPro" id="IPR038366">
    <property type="entry name" value="Znf_CppX_C4_sf"/>
</dbReference>
<dbReference type="AlphaFoldDB" id="A0A3B0W0Y3"/>
<dbReference type="Gene3D" id="6.20.220.10">
    <property type="entry name" value="ClpX chaperone, C4-type zinc finger domain"/>
    <property type="match status" value="1"/>
</dbReference>
<reference evidence="2" key="1">
    <citation type="submission" date="2018-06" db="EMBL/GenBank/DDBJ databases">
        <authorList>
            <person name="Zhirakovskaya E."/>
        </authorList>
    </citation>
    <scope>NUCLEOTIDE SEQUENCE</scope>
</reference>
<organism evidence="2">
    <name type="scientific">hydrothermal vent metagenome</name>
    <dbReference type="NCBI Taxonomy" id="652676"/>
    <lineage>
        <taxon>unclassified sequences</taxon>
        <taxon>metagenomes</taxon>
        <taxon>ecological metagenomes</taxon>
    </lineage>
</organism>
<proteinExistence type="predicted"/>
<accession>A0A3B0W0Y3</accession>
<dbReference type="InterPro" id="IPR010603">
    <property type="entry name" value="Znf_CppX_C4"/>
</dbReference>
<dbReference type="Gene3D" id="3.40.50.1110">
    <property type="entry name" value="SGNH hydrolase"/>
    <property type="match status" value="1"/>
</dbReference>
<evidence type="ECO:0000259" key="1">
    <source>
        <dbReference type="PROSITE" id="PS51902"/>
    </source>
</evidence>
<evidence type="ECO:0000313" key="2">
    <source>
        <dbReference type="EMBL" id="VAW49548.1"/>
    </source>
</evidence>